<reference evidence="2" key="1">
    <citation type="journal article" date="2023" name="G3 (Bethesda)">
        <title>A reference genome for the long-term kleptoplast-retaining sea slug Elysia crispata morphotype clarki.</title>
        <authorList>
            <person name="Eastman K.E."/>
            <person name="Pendleton A.L."/>
            <person name="Shaikh M.A."/>
            <person name="Suttiyut T."/>
            <person name="Ogas R."/>
            <person name="Tomko P."/>
            <person name="Gavelis G."/>
            <person name="Widhalm J.R."/>
            <person name="Wisecaver J.H."/>
        </authorList>
    </citation>
    <scope>NUCLEOTIDE SEQUENCE</scope>
    <source>
        <strain evidence="2">ECLA1</strain>
    </source>
</reference>
<keyword evidence="1" id="KW-0472">Membrane</keyword>
<accession>A0AAE1E9K7</accession>
<comment type="caution">
    <text evidence="2">The sequence shown here is derived from an EMBL/GenBank/DDBJ whole genome shotgun (WGS) entry which is preliminary data.</text>
</comment>
<name>A0AAE1E9K7_9GAST</name>
<evidence type="ECO:0000313" key="2">
    <source>
        <dbReference type="EMBL" id="KAK3798510.1"/>
    </source>
</evidence>
<gene>
    <name evidence="2" type="ORF">RRG08_063519</name>
</gene>
<evidence type="ECO:0000313" key="3">
    <source>
        <dbReference type="Proteomes" id="UP001283361"/>
    </source>
</evidence>
<proteinExistence type="predicted"/>
<keyword evidence="3" id="KW-1185">Reference proteome</keyword>
<feature type="transmembrane region" description="Helical" evidence="1">
    <location>
        <begin position="67"/>
        <end position="89"/>
    </location>
</feature>
<protein>
    <submittedName>
        <fullName evidence="2">Uncharacterized protein</fullName>
    </submittedName>
</protein>
<dbReference type="Proteomes" id="UP001283361">
    <property type="component" value="Unassembled WGS sequence"/>
</dbReference>
<organism evidence="2 3">
    <name type="scientific">Elysia crispata</name>
    <name type="common">lettuce slug</name>
    <dbReference type="NCBI Taxonomy" id="231223"/>
    <lineage>
        <taxon>Eukaryota</taxon>
        <taxon>Metazoa</taxon>
        <taxon>Spiralia</taxon>
        <taxon>Lophotrochozoa</taxon>
        <taxon>Mollusca</taxon>
        <taxon>Gastropoda</taxon>
        <taxon>Heterobranchia</taxon>
        <taxon>Euthyneura</taxon>
        <taxon>Panpulmonata</taxon>
        <taxon>Sacoglossa</taxon>
        <taxon>Placobranchoidea</taxon>
        <taxon>Plakobranchidae</taxon>
        <taxon>Elysia</taxon>
    </lineage>
</organism>
<sequence length="102" mass="10802">MTPVFQPLILTVNKYSISVSETLGYGISDSNSTTACSSLPSLELPGADTVVPDTRDMLDFIVLELDVFFSQVFFALMALAAVDFLFLILSAATSGSLGVTGE</sequence>
<keyword evidence="1" id="KW-0812">Transmembrane</keyword>
<keyword evidence="1" id="KW-1133">Transmembrane helix</keyword>
<dbReference type="AlphaFoldDB" id="A0AAE1E9K7"/>
<evidence type="ECO:0000256" key="1">
    <source>
        <dbReference type="SAM" id="Phobius"/>
    </source>
</evidence>
<dbReference type="EMBL" id="JAWDGP010000667">
    <property type="protein sequence ID" value="KAK3798510.1"/>
    <property type="molecule type" value="Genomic_DNA"/>
</dbReference>